<evidence type="ECO:0000313" key="1">
    <source>
        <dbReference type="EMBL" id="MBD2609667.1"/>
    </source>
</evidence>
<organism evidence="1 2">
    <name type="scientific">Scytonema hofmannii FACHB-248</name>
    <dbReference type="NCBI Taxonomy" id="1842502"/>
    <lineage>
        <taxon>Bacteria</taxon>
        <taxon>Bacillati</taxon>
        <taxon>Cyanobacteriota</taxon>
        <taxon>Cyanophyceae</taxon>
        <taxon>Nostocales</taxon>
        <taxon>Scytonemataceae</taxon>
        <taxon>Scytonema</taxon>
    </lineage>
</organism>
<gene>
    <name evidence="1" type="ORF">H6G81_35615</name>
</gene>
<reference evidence="1 2" key="1">
    <citation type="journal article" date="2020" name="ISME J.">
        <title>Comparative genomics reveals insights into cyanobacterial evolution and habitat adaptation.</title>
        <authorList>
            <person name="Chen M.Y."/>
            <person name="Teng W.K."/>
            <person name="Zhao L."/>
            <person name="Hu C.X."/>
            <person name="Zhou Y.K."/>
            <person name="Han B.P."/>
            <person name="Song L.R."/>
            <person name="Shu W.S."/>
        </authorList>
    </citation>
    <scope>NUCLEOTIDE SEQUENCE [LARGE SCALE GENOMIC DNA]</scope>
    <source>
        <strain evidence="1 2">FACHB-248</strain>
    </source>
</reference>
<accession>A0ABR8H2K4</accession>
<evidence type="ECO:0008006" key="3">
    <source>
        <dbReference type="Google" id="ProtNLM"/>
    </source>
</evidence>
<name>A0ABR8H2K4_9CYAN</name>
<dbReference type="Proteomes" id="UP000660380">
    <property type="component" value="Unassembled WGS sequence"/>
</dbReference>
<proteinExistence type="predicted"/>
<dbReference type="RefSeq" id="WP_144238240.1">
    <property type="nucleotide sequence ID" value="NZ_JACJTA010000195.1"/>
</dbReference>
<evidence type="ECO:0000313" key="2">
    <source>
        <dbReference type="Proteomes" id="UP000660380"/>
    </source>
</evidence>
<sequence>MTNKTIGNINPNTTQIISVSVSAILFASLCSFQGSIAGNISSSLARFAQLLNFPLSTTGGG</sequence>
<keyword evidence="2" id="KW-1185">Reference proteome</keyword>
<protein>
    <recommendedName>
        <fullName evidence="3">MFS transporter</fullName>
    </recommendedName>
</protein>
<dbReference type="EMBL" id="JACJTA010000195">
    <property type="protein sequence ID" value="MBD2609667.1"/>
    <property type="molecule type" value="Genomic_DNA"/>
</dbReference>
<comment type="caution">
    <text evidence="1">The sequence shown here is derived from an EMBL/GenBank/DDBJ whole genome shotgun (WGS) entry which is preliminary data.</text>
</comment>